<proteinExistence type="predicted"/>
<organism evidence="3 4">
    <name type="scientific">Podospora didyma</name>
    <dbReference type="NCBI Taxonomy" id="330526"/>
    <lineage>
        <taxon>Eukaryota</taxon>
        <taxon>Fungi</taxon>
        <taxon>Dikarya</taxon>
        <taxon>Ascomycota</taxon>
        <taxon>Pezizomycotina</taxon>
        <taxon>Sordariomycetes</taxon>
        <taxon>Sordariomycetidae</taxon>
        <taxon>Sordariales</taxon>
        <taxon>Podosporaceae</taxon>
        <taxon>Podospora</taxon>
    </lineage>
</organism>
<dbReference type="InterPro" id="IPR008972">
    <property type="entry name" value="Cupredoxin"/>
</dbReference>
<feature type="compositionally biased region" description="Low complexity" evidence="1">
    <location>
        <begin position="313"/>
        <end position="328"/>
    </location>
</feature>
<sequence length="635" mass="66809">MRFSKASLLPLSLLASLVAGVDHVVTVGKGGQLKFDPESITAAAGDTVTYNFFARNHSVTQSSFDKPCQPLEGGFFSGFTPSVSPDTASPTTFRIIITDATKAIWAYCGQVNGNHCQKGMVHSINAPTSGTNTFQKFAELAAAAQTPSTSPADPSPVGGERKLSVVVGFNGTLTFSPNNITELPGTTVSFTFNPKKHTVTESTFDQPCQPKDQGFSSGFIPVASAPSNITFDIKIPDKKPIWFYCGQTTGNHCQSGMVGSINAPVDGAKTLQAYIDLAKNAPPSTIPAKAPLGGTVTQNGMIIGDFGGNTLPDATAAPPAASPNASVPLPQPGGQVDPYYAGMAGGNQPGNYNWGNPTISDTAVSLLLLTQLIEDILLHHIFDGHAKLTNGSWTGVYPKSIVRTLGSMGAQTLVHRKTATDCLAHYQKPIGGSCSLNLQTTSIDDYLGHALKLSLISIGLTIDTIVEVAASDSWLVPVLATGIGAKTRMTAVINMMQNHLAAAAPREALLPAQLAWSYATAHYVGSCPDTNKIAGMPDKPYPTLTVPTPNLKHNGTVTLQYDSSVAAGDKWVAWIGSWGDLKFTKLNEADKTASVPAELYGNVWVVVVSKQDVKLKELPGVTVAGPEMVWIAADN</sequence>
<reference evidence="3" key="2">
    <citation type="submission" date="2023-06" db="EMBL/GenBank/DDBJ databases">
        <authorList>
            <consortium name="Lawrence Berkeley National Laboratory"/>
            <person name="Haridas S."/>
            <person name="Hensen N."/>
            <person name="Bonometti L."/>
            <person name="Westerberg I."/>
            <person name="Brannstrom I.O."/>
            <person name="Guillou S."/>
            <person name="Cros-Aarteil S."/>
            <person name="Calhoun S."/>
            <person name="Kuo A."/>
            <person name="Mondo S."/>
            <person name="Pangilinan J."/>
            <person name="Riley R."/>
            <person name="LaButti K."/>
            <person name="Andreopoulos B."/>
            <person name="Lipzen A."/>
            <person name="Chen C."/>
            <person name="Yanf M."/>
            <person name="Daum C."/>
            <person name="Ng V."/>
            <person name="Clum A."/>
            <person name="Steindorff A."/>
            <person name="Ohm R."/>
            <person name="Martin F."/>
            <person name="Silar P."/>
            <person name="Natvig D."/>
            <person name="Lalanne C."/>
            <person name="Gautier V."/>
            <person name="Ament-velasquez S.L."/>
            <person name="Kruys A."/>
            <person name="Hutchinson M.I."/>
            <person name="Powell A.J."/>
            <person name="Barry K."/>
            <person name="Miller A.N."/>
            <person name="Grigoriev I.V."/>
            <person name="Debuchy R."/>
            <person name="Gladieux P."/>
            <person name="Thoren M.H."/>
            <person name="Johannesson H."/>
        </authorList>
    </citation>
    <scope>NUCLEOTIDE SEQUENCE</scope>
    <source>
        <strain evidence="3">CBS 232.78</strain>
    </source>
</reference>
<reference evidence="3" key="1">
    <citation type="journal article" date="2023" name="Mol. Phylogenet. Evol.">
        <title>Genome-scale phylogeny and comparative genomics of the fungal order Sordariales.</title>
        <authorList>
            <person name="Hensen N."/>
            <person name="Bonometti L."/>
            <person name="Westerberg I."/>
            <person name="Brannstrom I.O."/>
            <person name="Guillou S."/>
            <person name="Cros-Aarteil S."/>
            <person name="Calhoun S."/>
            <person name="Haridas S."/>
            <person name="Kuo A."/>
            <person name="Mondo S."/>
            <person name="Pangilinan J."/>
            <person name="Riley R."/>
            <person name="LaButti K."/>
            <person name="Andreopoulos B."/>
            <person name="Lipzen A."/>
            <person name="Chen C."/>
            <person name="Yan M."/>
            <person name="Daum C."/>
            <person name="Ng V."/>
            <person name="Clum A."/>
            <person name="Steindorff A."/>
            <person name="Ohm R.A."/>
            <person name="Martin F."/>
            <person name="Silar P."/>
            <person name="Natvig D.O."/>
            <person name="Lalanne C."/>
            <person name="Gautier V."/>
            <person name="Ament-Velasquez S.L."/>
            <person name="Kruys A."/>
            <person name="Hutchinson M.I."/>
            <person name="Powell A.J."/>
            <person name="Barry K."/>
            <person name="Miller A.N."/>
            <person name="Grigoriev I.V."/>
            <person name="Debuchy R."/>
            <person name="Gladieux P."/>
            <person name="Hiltunen Thoren M."/>
            <person name="Johannesson H."/>
        </authorList>
    </citation>
    <scope>NUCLEOTIDE SEQUENCE</scope>
    <source>
        <strain evidence="3">CBS 232.78</strain>
    </source>
</reference>
<dbReference type="Proteomes" id="UP001285441">
    <property type="component" value="Unassembled WGS sequence"/>
</dbReference>
<feature type="region of interest" description="Disordered" evidence="1">
    <location>
        <begin position="313"/>
        <end position="332"/>
    </location>
</feature>
<dbReference type="PANTHER" id="PTHR34883">
    <property type="entry name" value="SERINE-RICH PROTEIN, PUTATIVE-RELATED-RELATED"/>
    <property type="match status" value="1"/>
</dbReference>
<dbReference type="EMBL" id="JAULSW010000002">
    <property type="protein sequence ID" value="KAK3389806.1"/>
    <property type="molecule type" value="Genomic_DNA"/>
</dbReference>
<dbReference type="Gene3D" id="2.60.40.420">
    <property type="entry name" value="Cupredoxins - blue copper proteins"/>
    <property type="match status" value="2"/>
</dbReference>
<evidence type="ECO:0000313" key="4">
    <source>
        <dbReference type="Proteomes" id="UP001285441"/>
    </source>
</evidence>
<keyword evidence="2" id="KW-0732">Signal</keyword>
<gene>
    <name evidence="3" type="ORF">B0H63DRAFT_507302</name>
</gene>
<feature type="chain" id="PRO_5042017103" description="Phytocyanin domain-containing protein" evidence="2">
    <location>
        <begin position="24"/>
        <end position="635"/>
    </location>
</feature>
<evidence type="ECO:0000256" key="2">
    <source>
        <dbReference type="SAM" id="SignalP"/>
    </source>
</evidence>
<feature type="signal peptide" evidence="2">
    <location>
        <begin position="1"/>
        <end position="23"/>
    </location>
</feature>
<keyword evidence="4" id="KW-1185">Reference proteome</keyword>
<dbReference type="CDD" id="cd00920">
    <property type="entry name" value="Cupredoxin"/>
    <property type="match status" value="2"/>
</dbReference>
<evidence type="ECO:0000313" key="3">
    <source>
        <dbReference type="EMBL" id="KAK3389806.1"/>
    </source>
</evidence>
<name>A0AAE0NY75_9PEZI</name>
<evidence type="ECO:0000256" key="1">
    <source>
        <dbReference type="SAM" id="MobiDB-lite"/>
    </source>
</evidence>
<evidence type="ECO:0008006" key="5">
    <source>
        <dbReference type="Google" id="ProtNLM"/>
    </source>
</evidence>
<comment type="caution">
    <text evidence="3">The sequence shown here is derived from an EMBL/GenBank/DDBJ whole genome shotgun (WGS) entry which is preliminary data.</text>
</comment>
<dbReference type="PANTHER" id="PTHR34883:SF15">
    <property type="entry name" value="EXTRACELLULAR SERINE-RICH PROTEIN"/>
    <property type="match status" value="1"/>
</dbReference>
<dbReference type="SUPFAM" id="SSF49503">
    <property type="entry name" value="Cupredoxins"/>
    <property type="match status" value="2"/>
</dbReference>
<accession>A0AAE0NY75</accession>
<dbReference type="InterPro" id="IPR052953">
    <property type="entry name" value="Ser-rich/MCO-related"/>
</dbReference>
<dbReference type="AlphaFoldDB" id="A0AAE0NY75"/>
<protein>
    <recommendedName>
        <fullName evidence="5">Phytocyanin domain-containing protein</fullName>
    </recommendedName>
</protein>